<dbReference type="Gene3D" id="3.80.10.10">
    <property type="entry name" value="Ribonuclease Inhibitor"/>
    <property type="match status" value="1"/>
</dbReference>
<dbReference type="InterPro" id="IPR032675">
    <property type="entry name" value="LRR_dom_sf"/>
</dbReference>
<protein>
    <submittedName>
        <fullName evidence="3">F-box/RNI-like/FBD-like domains-containing protein</fullName>
    </submittedName>
</protein>
<gene>
    <name evidence="3" type="ORF">STAS_19860</name>
</gene>
<evidence type="ECO:0000259" key="2">
    <source>
        <dbReference type="Pfam" id="PF24758"/>
    </source>
</evidence>
<dbReference type="AlphaFoldDB" id="A0A5A7QCQ7"/>
<evidence type="ECO:0000313" key="3">
    <source>
        <dbReference type="EMBL" id="GER43029.1"/>
    </source>
</evidence>
<dbReference type="SUPFAM" id="SSF81383">
    <property type="entry name" value="F-box domain"/>
    <property type="match status" value="1"/>
</dbReference>
<dbReference type="InterPro" id="IPR036047">
    <property type="entry name" value="F-box-like_dom_sf"/>
</dbReference>
<dbReference type="InterPro" id="IPR055411">
    <property type="entry name" value="LRR_FXL15/At3g58940/PEG3-like"/>
</dbReference>
<sequence length="404" mass="45756">MISSVNRLSSLLDGVICHILSFLPTKLSVATSVLGKRWRFLWAHVPCLDFSGNDLTGETEHSDIINRFILLHEAKRMNTFRLSLVNCNEYQLETWISAAIKRNIRDIYLALYGFGDRLMLLSPLFTCKTVVDMRLSGGKRISSSVNIHLPSLRKLVLDLVEFEDDEALTHLLSGCPLLKKLTLVYSFIGNEKKLGCINISSPSLETLDVCLLHVYEDIPVYGIVINAKALRYLYMGNCPLGRITNSTTMTSLDEACIFFQYDFYLYMNSESYSNVVKFLDCLCNVKCLKISSYGGEESYVNVALPSKTIFHIARARTKALFINELYSAWLETVGTWESECSKATLSESEPEPEPEPDLNTNPSRTRIARLELEFGACENPDTRRPIYMEKSRRLSGKCQKIPDS</sequence>
<dbReference type="PANTHER" id="PTHR31900">
    <property type="entry name" value="F-BOX/RNI SUPERFAMILY PROTEIN-RELATED"/>
    <property type="match status" value="1"/>
</dbReference>
<dbReference type="OrthoDB" id="896987at2759"/>
<dbReference type="SUPFAM" id="SSF52047">
    <property type="entry name" value="RNI-like"/>
    <property type="match status" value="1"/>
</dbReference>
<dbReference type="Proteomes" id="UP000325081">
    <property type="component" value="Unassembled WGS sequence"/>
</dbReference>
<dbReference type="EMBL" id="BKCP01006515">
    <property type="protein sequence ID" value="GER43029.1"/>
    <property type="molecule type" value="Genomic_DNA"/>
</dbReference>
<dbReference type="InterPro" id="IPR053781">
    <property type="entry name" value="F-box_AtFBL13-like"/>
</dbReference>
<proteinExistence type="predicted"/>
<accession>A0A5A7QCQ7</accession>
<name>A0A5A7QCQ7_STRAF</name>
<dbReference type="CDD" id="cd22160">
    <property type="entry name" value="F-box_AtFBL13-like"/>
    <property type="match status" value="1"/>
</dbReference>
<reference evidence="4" key="1">
    <citation type="journal article" date="2019" name="Curr. Biol.">
        <title>Genome Sequence of Striga asiatica Provides Insight into the Evolution of Plant Parasitism.</title>
        <authorList>
            <person name="Yoshida S."/>
            <person name="Kim S."/>
            <person name="Wafula E.K."/>
            <person name="Tanskanen J."/>
            <person name="Kim Y.M."/>
            <person name="Honaas L."/>
            <person name="Yang Z."/>
            <person name="Spallek T."/>
            <person name="Conn C.E."/>
            <person name="Ichihashi Y."/>
            <person name="Cheong K."/>
            <person name="Cui S."/>
            <person name="Der J.P."/>
            <person name="Gundlach H."/>
            <person name="Jiao Y."/>
            <person name="Hori C."/>
            <person name="Ishida J.K."/>
            <person name="Kasahara H."/>
            <person name="Kiba T."/>
            <person name="Kim M.S."/>
            <person name="Koo N."/>
            <person name="Laohavisit A."/>
            <person name="Lee Y.H."/>
            <person name="Lumba S."/>
            <person name="McCourt P."/>
            <person name="Mortimer J.C."/>
            <person name="Mutuku J.M."/>
            <person name="Nomura T."/>
            <person name="Sasaki-Sekimoto Y."/>
            <person name="Seto Y."/>
            <person name="Wang Y."/>
            <person name="Wakatake T."/>
            <person name="Sakakibara H."/>
            <person name="Demura T."/>
            <person name="Yamaguchi S."/>
            <person name="Yoneyama K."/>
            <person name="Manabe R.I."/>
            <person name="Nelson D.C."/>
            <person name="Schulman A.H."/>
            <person name="Timko M.P."/>
            <person name="dePamphilis C.W."/>
            <person name="Choi D."/>
            <person name="Shirasu K."/>
        </authorList>
    </citation>
    <scope>NUCLEOTIDE SEQUENCE [LARGE SCALE GENOMIC DNA]</scope>
    <source>
        <strain evidence="4">cv. UVA1</strain>
    </source>
</reference>
<keyword evidence="4" id="KW-1185">Reference proteome</keyword>
<comment type="caution">
    <text evidence="3">The sequence shown here is derived from an EMBL/GenBank/DDBJ whole genome shotgun (WGS) entry which is preliminary data.</text>
</comment>
<organism evidence="3 4">
    <name type="scientific">Striga asiatica</name>
    <name type="common">Asiatic witchweed</name>
    <name type="synonym">Buchnera asiatica</name>
    <dbReference type="NCBI Taxonomy" id="4170"/>
    <lineage>
        <taxon>Eukaryota</taxon>
        <taxon>Viridiplantae</taxon>
        <taxon>Streptophyta</taxon>
        <taxon>Embryophyta</taxon>
        <taxon>Tracheophyta</taxon>
        <taxon>Spermatophyta</taxon>
        <taxon>Magnoliopsida</taxon>
        <taxon>eudicotyledons</taxon>
        <taxon>Gunneridae</taxon>
        <taxon>Pentapetalae</taxon>
        <taxon>asterids</taxon>
        <taxon>lamiids</taxon>
        <taxon>Lamiales</taxon>
        <taxon>Orobanchaceae</taxon>
        <taxon>Buchnereae</taxon>
        <taxon>Striga</taxon>
    </lineage>
</organism>
<dbReference type="PANTHER" id="PTHR31900:SF34">
    <property type="entry name" value="EMB|CAB62440.1-RELATED"/>
    <property type="match status" value="1"/>
</dbReference>
<dbReference type="InterPro" id="IPR050232">
    <property type="entry name" value="FBL13/AtMIF1-like"/>
</dbReference>
<dbReference type="Pfam" id="PF24758">
    <property type="entry name" value="LRR_At5g56370"/>
    <property type="match status" value="1"/>
</dbReference>
<feature type="domain" description="F-box/LRR-repeat protein 15/At3g58940/PEG3-like LRR" evidence="2">
    <location>
        <begin position="92"/>
        <end position="234"/>
    </location>
</feature>
<feature type="region of interest" description="Disordered" evidence="1">
    <location>
        <begin position="341"/>
        <end position="363"/>
    </location>
</feature>
<evidence type="ECO:0000313" key="4">
    <source>
        <dbReference type="Proteomes" id="UP000325081"/>
    </source>
</evidence>
<evidence type="ECO:0000256" key="1">
    <source>
        <dbReference type="SAM" id="MobiDB-lite"/>
    </source>
</evidence>